<protein>
    <submittedName>
        <fullName evidence="2">Uncharacterized protein</fullName>
    </submittedName>
</protein>
<feature type="compositionally biased region" description="Basic and acidic residues" evidence="1">
    <location>
        <begin position="99"/>
        <end position="113"/>
    </location>
</feature>
<feature type="region of interest" description="Disordered" evidence="1">
    <location>
        <begin position="70"/>
        <end position="113"/>
    </location>
</feature>
<gene>
    <name evidence="2" type="ORF">F2P81_015306</name>
</gene>
<evidence type="ECO:0000313" key="2">
    <source>
        <dbReference type="EMBL" id="KAF0033016.1"/>
    </source>
</evidence>
<organism evidence="2 3">
    <name type="scientific">Scophthalmus maximus</name>
    <name type="common">Turbot</name>
    <name type="synonym">Psetta maxima</name>
    <dbReference type="NCBI Taxonomy" id="52904"/>
    <lineage>
        <taxon>Eukaryota</taxon>
        <taxon>Metazoa</taxon>
        <taxon>Chordata</taxon>
        <taxon>Craniata</taxon>
        <taxon>Vertebrata</taxon>
        <taxon>Euteleostomi</taxon>
        <taxon>Actinopterygii</taxon>
        <taxon>Neopterygii</taxon>
        <taxon>Teleostei</taxon>
        <taxon>Neoteleostei</taxon>
        <taxon>Acanthomorphata</taxon>
        <taxon>Carangaria</taxon>
        <taxon>Pleuronectiformes</taxon>
        <taxon>Pleuronectoidei</taxon>
        <taxon>Scophthalmidae</taxon>
        <taxon>Scophthalmus</taxon>
    </lineage>
</organism>
<dbReference type="AlphaFoldDB" id="A0A6A4SCZ3"/>
<feature type="compositionally biased region" description="Basic and acidic residues" evidence="1">
    <location>
        <begin position="70"/>
        <end position="92"/>
    </location>
</feature>
<dbReference type="Proteomes" id="UP000438429">
    <property type="component" value="Unassembled WGS sequence"/>
</dbReference>
<evidence type="ECO:0000256" key="1">
    <source>
        <dbReference type="SAM" id="MobiDB-lite"/>
    </source>
</evidence>
<dbReference type="EMBL" id="VEVO01000013">
    <property type="protein sequence ID" value="KAF0033016.1"/>
    <property type="molecule type" value="Genomic_DNA"/>
</dbReference>
<proteinExistence type="predicted"/>
<evidence type="ECO:0000313" key="3">
    <source>
        <dbReference type="Proteomes" id="UP000438429"/>
    </source>
</evidence>
<comment type="caution">
    <text evidence="2">The sequence shown here is derived from an EMBL/GenBank/DDBJ whole genome shotgun (WGS) entry which is preliminary data.</text>
</comment>
<sequence>MEVNDYFAIIQFSNNKDISKIVIDNIGIKFRVDRNTNHLNKSGAWKLYRSTFDTRDKELRFRSLLREIGKEKEKEKNNNDTKERDRRTGTAERDEDLDEQKKKKEVPRSESVA</sequence>
<reference evidence="2 3" key="1">
    <citation type="submission" date="2019-06" db="EMBL/GenBank/DDBJ databases">
        <title>Draft genomes of female and male turbot (Scophthalmus maximus).</title>
        <authorList>
            <person name="Xu H."/>
            <person name="Xu X.-W."/>
            <person name="Shao C."/>
            <person name="Chen S."/>
        </authorList>
    </citation>
    <scope>NUCLEOTIDE SEQUENCE [LARGE SCALE GENOMIC DNA]</scope>
    <source>
        <strain evidence="2">Ysfricsl-2016a</strain>
        <tissue evidence="2">Blood</tissue>
    </source>
</reference>
<name>A0A6A4SCZ3_SCOMX</name>
<accession>A0A6A4SCZ3</accession>